<accession>A0A8J5JMS7</accession>
<evidence type="ECO:0000313" key="1">
    <source>
        <dbReference type="EMBL" id="KAG7160515.1"/>
    </source>
</evidence>
<protein>
    <submittedName>
        <fullName evidence="1">Uncharacterized protein</fullName>
    </submittedName>
</protein>
<reference evidence="1" key="1">
    <citation type="journal article" date="2021" name="Sci. Adv.">
        <title>The American lobster genome reveals insights on longevity, neural, and immune adaptations.</title>
        <authorList>
            <person name="Polinski J.M."/>
            <person name="Zimin A.V."/>
            <person name="Clark K.F."/>
            <person name="Kohn A.B."/>
            <person name="Sadowski N."/>
            <person name="Timp W."/>
            <person name="Ptitsyn A."/>
            <person name="Khanna P."/>
            <person name="Romanova D.Y."/>
            <person name="Williams P."/>
            <person name="Greenwood S.J."/>
            <person name="Moroz L.L."/>
            <person name="Walt D.R."/>
            <person name="Bodnar A.G."/>
        </authorList>
    </citation>
    <scope>NUCLEOTIDE SEQUENCE</scope>
    <source>
        <strain evidence="1">GMGI-L3</strain>
    </source>
</reference>
<comment type="caution">
    <text evidence="1">The sequence shown here is derived from an EMBL/GenBank/DDBJ whole genome shotgun (WGS) entry which is preliminary data.</text>
</comment>
<gene>
    <name evidence="1" type="ORF">Hamer_G001791</name>
</gene>
<evidence type="ECO:0000313" key="2">
    <source>
        <dbReference type="Proteomes" id="UP000747542"/>
    </source>
</evidence>
<organism evidence="1 2">
    <name type="scientific">Homarus americanus</name>
    <name type="common">American lobster</name>
    <dbReference type="NCBI Taxonomy" id="6706"/>
    <lineage>
        <taxon>Eukaryota</taxon>
        <taxon>Metazoa</taxon>
        <taxon>Ecdysozoa</taxon>
        <taxon>Arthropoda</taxon>
        <taxon>Crustacea</taxon>
        <taxon>Multicrustacea</taxon>
        <taxon>Malacostraca</taxon>
        <taxon>Eumalacostraca</taxon>
        <taxon>Eucarida</taxon>
        <taxon>Decapoda</taxon>
        <taxon>Pleocyemata</taxon>
        <taxon>Astacidea</taxon>
        <taxon>Nephropoidea</taxon>
        <taxon>Nephropidae</taxon>
        <taxon>Homarus</taxon>
    </lineage>
</organism>
<proteinExistence type="predicted"/>
<dbReference type="Proteomes" id="UP000747542">
    <property type="component" value="Unassembled WGS sequence"/>
</dbReference>
<dbReference type="EMBL" id="JAHLQT010031306">
    <property type="protein sequence ID" value="KAG7160515.1"/>
    <property type="molecule type" value="Genomic_DNA"/>
</dbReference>
<sequence length="114" mass="13102">MSKQMATPEHHQITPRYIPESLKKAYTPGSRLPTLGLERLAPSRRTIATTRGFWKDSVSRTLTRHDAHTPSGEEPLPKSSLTRTWRHFFREASRAFLKVTTPLCKDREVTRSTD</sequence>
<keyword evidence="2" id="KW-1185">Reference proteome</keyword>
<name>A0A8J5JMS7_HOMAM</name>
<dbReference type="AlphaFoldDB" id="A0A8J5JMS7"/>